<evidence type="ECO:0000313" key="1">
    <source>
        <dbReference type="EMBL" id="ADV82047.1"/>
    </source>
</evidence>
<dbReference type="HOGENOM" id="CLU_2182691_0_0_0"/>
<keyword evidence="2" id="KW-1185">Reference proteome</keyword>
<dbReference type="KEGG" id="tsa:AciPR4_1222"/>
<reference evidence="1 2" key="1">
    <citation type="journal article" date="2012" name="Stand. Genomic Sci.">
        <title>Complete genome sequence of Terriglobus saanensis type strain SP1PR4(T), an Acidobacteria from tundra soil.</title>
        <authorList>
            <person name="Rawat S.R."/>
            <person name="Mannisto M.K."/>
            <person name="Starovoytov V."/>
            <person name="Goodwin L."/>
            <person name="Nolan M."/>
            <person name="Hauser L."/>
            <person name="Land M."/>
            <person name="Davenport K.W."/>
            <person name="Woyke T."/>
            <person name="Haggblom M.M."/>
        </authorList>
    </citation>
    <scope>NUCLEOTIDE SEQUENCE</scope>
    <source>
        <strain evidence="2">ATCC BAA-1853 / DSM 23119 / SP1PR4</strain>
    </source>
</reference>
<protein>
    <submittedName>
        <fullName evidence="1">Uncharacterized protein</fullName>
    </submittedName>
</protein>
<evidence type="ECO:0000313" key="2">
    <source>
        <dbReference type="Proteomes" id="UP000006844"/>
    </source>
</evidence>
<dbReference type="InterPro" id="IPR036812">
    <property type="entry name" value="NAD(P)_OxRdtase_dom_sf"/>
</dbReference>
<proteinExistence type="predicted"/>
<accession>E8UYF9</accession>
<gene>
    <name evidence="1" type="ordered locus">AciPR4_1222</name>
</gene>
<dbReference type="Proteomes" id="UP000006844">
    <property type="component" value="Chromosome"/>
</dbReference>
<dbReference type="STRING" id="401053.AciPR4_1222"/>
<sequence length="109" mass="11883">MPGGRARVLTGRVPEIGISTGTEARRTAIPVNIQSTLFGATTIRKSSPRNGLGHLTRRRRGTAKKLDYRFRLPTEPKISIEDAMGVLGRLQDEGKIRQIGLSAVSVQMS</sequence>
<dbReference type="EMBL" id="CP002467">
    <property type="protein sequence ID" value="ADV82047.1"/>
    <property type="molecule type" value="Genomic_DNA"/>
</dbReference>
<name>E8UYF9_TERSS</name>
<dbReference type="AlphaFoldDB" id="E8UYF9"/>
<dbReference type="SUPFAM" id="SSF51430">
    <property type="entry name" value="NAD(P)-linked oxidoreductase"/>
    <property type="match status" value="1"/>
</dbReference>
<organism evidence="1 2">
    <name type="scientific">Terriglobus saanensis (strain ATCC BAA-1853 / DSM 23119 / SP1PR4)</name>
    <dbReference type="NCBI Taxonomy" id="401053"/>
    <lineage>
        <taxon>Bacteria</taxon>
        <taxon>Pseudomonadati</taxon>
        <taxon>Acidobacteriota</taxon>
        <taxon>Terriglobia</taxon>
        <taxon>Terriglobales</taxon>
        <taxon>Acidobacteriaceae</taxon>
        <taxon>Terriglobus</taxon>
    </lineage>
</organism>